<evidence type="ECO:0000313" key="4">
    <source>
        <dbReference type="Proteomes" id="UP000572635"/>
    </source>
</evidence>
<keyword evidence="3" id="KW-0031">Aminopeptidase</keyword>
<dbReference type="PANTHER" id="PTHR42776">
    <property type="entry name" value="SERINE PEPTIDASE S9 FAMILY MEMBER"/>
    <property type="match status" value="1"/>
</dbReference>
<comment type="caution">
    <text evidence="3">The sequence shown here is derived from an EMBL/GenBank/DDBJ whole genome shotgun (WGS) entry which is preliminary data.</text>
</comment>
<evidence type="ECO:0000259" key="2">
    <source>
        <dbReference type="Pfam" id="PF00326"/>
    </source>
</evidence>
<gene>
    <name evidence="3" type="ORF">HDA36_000479</name>
</gene>
<dbReference type="EMBL" id="JACHDB010000001">
    <property type="protein sequence ID" value="MBB5430395.1"/>
    <property type="molecule type" value="Genomic_DNA"/>
</dbReference>
<dbReference type="AlphaFoldDB" id="A0A7W8QIM3"/>
<reference evidence="3 4" key="1">
    <citation type="submission" date="2020-08" db="EMBL/GenBank/DDBJ databases">
        <title>Sequencing the genomes of 1000 actinobacteria strains.</title>
        <authorList>
            <person name="Klenk H.-P."/>
        </authorList>
    </citation>
    <scope>NUCLEOTIDE SEQUENCE [LARGE SCALE GENOMIC DNA]</scope>
    <source>
        <strain evidence="3 4">DSM 44551</strain>
    </source>
</reference>
<dbReference type="Gene3D" id="3.40.50.1820">
    <property type="entry name" value="alpha/beta hydrolase"/>
    <property type="match status" value="1"/>
</dbReference>
<dbReference type="GO" id="GO:0004252">
    <property type="term" value="F:serine-type endopeptidase activity"/>
    <property type="evidence" value="ECO:0007669"/>
    <property type="project" value="TreeGrafter"/>
</dbReference>
<accession>A0A7W8QIM3</accession>
<dbReference type="InterPro" id="IPR029058">
    <property type="entry name" value="AB_hydrolase_fold"/>
</dbReference>
<dbReference type="PANTHER" id="PTHR42776:SF27">
    <property type="entry name" value="DIPEPTIDYL PEPTIDASE FAMILY MEMBER 6"/>
    <property type="match status" value="1"/>
</dbReference>
<dbReference type="GO" id="GO:0004177">
    <property type="term" value="F:aminopeptidase activity"/>
    <property type="evidence" value="ECO:0007669"/>
    <property type="project" value="UniProtKB-KW"/>
</dbReference>
<sequence>MARRAGRTDRFRAAVVGAGVSDWGMLAATGEFGAGEAGLSGSVGWEGPGPHPHDAVSPVSFASQIRTPVLVLHGEQDANVPVGQAVYLHRALRRFGVEHGFVRYPGEGHAVEGRDNQIDMLQRIRAWFDRWLLR</sequence>
<dbReference type="InterPro" id="IPR001375">
    <property type="entry name" value="Peptidase_S9_cat"/>
</dbReference>
<protein>
    <submittedName>
        <fullName evidence="3">Dipeptidyl aminopeptidase/acylaminoacyl peptidase</fullName>
    </submittedName>
</protein>
<dbReference type="Pfam" id="PF00326">
    <property type="entry name" value="Peptidase_S9"/>
    <property type="match status" value="1"/>
</dbReference>
<organism evidence="3 4">
    <name type="scientific">Nocardiopsis composta</name>
    <dbReference type="NCBI Taxonomy" id="157465"/>
    <lineage>
        <taxon>Bacteria</taxon>
        <taxon>Bacillati</taxon>
        <taxon>Actinomycetota</taxon>
        <taxon>Actinomycetes</taxon>
        <taxon>Streptosporangiales</taxon>
        <taxon>Nocardiopsidaceae</taxon>
        <taxon>Nocardiopsis</taxon>
    </lineage>
</organism>
<name>A0A7W8QIM3_9ACTN</name>
<proteinExistence type="predicted"/>
<feature type="domain" description="Peptidase S9 prolyl oligopeptidase catalytic" evidence="2">
    <location>
        <begin position="7"/>
        <end position="132"/>
    </location>
</feature>
<dbReference type="SUPFAM" id="SSF53474">
    <property type="entry name" value="alpha/beta-Hydrolases"/>
    <property type="match status" value="1"/>
</dbReference>
<keyword evidence="4" id="KW-1185">Reference proteome</keyword>
<keyword evidence="3" id="KW-0645">Protease</keyword>
<dbReference type="RefSeq" id="WP_312893465.1">
    <property type="nucleotide sequence ID" value="NZ_BAAAJD010000056.1"/>
</dbReference>
<evidence type="ECO:0000313" key="3">
    <source>
        <dbReference type="EMBL" id="MBB5430395.1"/>
    </source>
</evidence>
<keyword evidence="1" id="KW-0378">Hydrolase</keyword>
<evidence type="ECO:0000256" key="1">
    <source>
        <dbReference type="ARBA" id="ARBA00022801"/>
    </source>
</evidence>
<dbReference type="Proteomes" id="UP000572635">
    <property type="component" value="Unassembled WGS sequence"/>
</dbReference>
<dbReference type="GO" id="GO:0006508">
    <property type="term" value="P:proteolysis"/>
    <property type="evidence" value="ECO:0007669"/>
    <property type="project" value="InterPro"/>
</dbReference>